<dbReference type="AlphaFoldDB" id="A0A8X6QJ21"/>
<gene>
    <name evidence="1" type="ORF">NPIL_392711</name>
</gene>
<comment type="caution">
    <text evidence="1">The sequence shown here is derived from an EMBL/GenBank/DDBJ whole genome shotgun (WGS) entry which is preliminary data.</text>
</comment>
<protein>
    <submittedName>
        <fullName evidence="1">Uncharacterized protein</fullName>
    </submittedName>
</protein>
<name>A0A8X6QJ21_NEPPI</name>
<organism evidence="1 2">
    <name type="scientific">Nephila pilipes</name>
    <name type="common">Giant wood spider</name>
    <name type="synonym">Nephila maculata</name>
    <dbReference type="NCBI Taxonomy" id="299642"/>
    <lineage>
        <taxon>Eukaryota</taxon>
        <taxon>Metazoa</taxon>
        <taxon>Ecdysozoa</taxon>
        <taxon>Arthropoda</taxon>
        <taxon>Chelicerata</taxon>
        <taxon>Arachnida</taxon>
        <taxon>Araneae</taxon>
        <taxon>Araneomorphae</taxon>
        <taxon>Entelegynae</taxon>
        <taxon>Araneoidea</taxon>
        <taxon>Nephilidae</taxon>
        <taxon>Nephila</taxon>
    </lineage>
</organism>
<evidence type="ECO:0000313" key="2">
    <source>
        <dbReference type="Proteomes" id="UP000887013"/>
    </source>
</evidence>
<evidence type="ECO:0000313" key="1">
    <source>
        <dbReference type="EMBL" id="GFU21502.1"/>
    </source>
</evidence>
<keyword evidence="2" id="KW-1185">Reference proteome</keyword>
<sequence length="164" mass="18543">MLTDSSTIAQFSVYRYDKATSNGSRNNYARMPAPHSLRTASRIFGNVRQFDEPRCSFCSSGRFQATISVIYSIAVTDFGHLSNLYWREICRNSWLVTWGRSAHWCFSEDGDELTPLSTFADLCVFNHDIEVETGISMVARPMRAITVISEVLFVFNCSGVNLVE</sequence>
<dbReference type="EMBL" id="BMAW01080858">
    <property type="protein sequence ID" value="GFU21502.1"/>
    <property type="molecule type" value="Genomic_DNA"/>
</dbReference>
<accession>A0A8X6QJ21</accession>
<proteinExistence type="predicted"/>
<reference evidence="1" key="1">
    <citation type="submission" date="2020-08" db="EMBL/GenBank/DDBJ databases">
        <title>Multicomponent nature underlies the extraordinary mechanical properties of spider dragline silk.</title>
        <authorList>
            <person name="Kono N."/>
            <person name="Nakamura H."/>
            <person name="Mori M."/>
            <person name="Yoshida Y."/>
            <person name="Ohtoshi R."/>
            <person name="Malay A.D."/>
            <person name="Moran D.A.P."/>
            <person name="Tomita M."/>
            <person name="Numata K."/>
            <person name="Arakawa K."/>
        </authorList>
    </citation>
    <scope>NUCLEOTIDE SEQUENCE</scope>
</reference>
<dbReference type="Proteomes" id="UP000887013">
    <property type="component" value="Unassembled WGS sequence"/>
</dbReference>